<evidence type="ECO:0000313" key="1">
    <source>
        <dbReference type="EMBL" id="KAJ4729459.1"/>
    </source>
</evidence>
<protein>
    <submittedName>
        <fullName evidence="1">Sulfite oxidase</fullName>
    </submittedName>
</protein>
<comment type="caution">
    <text evidence="1">The sequence shown here is derived from an EMBL/GenBank/DDBJ whole genome shotgun (WGS) entry which is preliminary data.</text>
</comment>
<name>A0ACC1Z1H2_MELAZ</name>
<evidence type="ECO:0000313" key="2">
    <source>
        <dbReference type="Proteomes" id="UP001164539"/>
    </source>
</evidence>
<accession>A0ACC1Z1H2</accession>
<gene>
    <name evidence="1" type="ORF">OWV82_002238</name>
</gene>
<reference evidence="1 2" key="1">
    <citation type="journal article" date="2023" name="Science">
        <title>Complex scaffold remodeling in plant triterpene biosynthesis.</title>
        <authorList>
            <person name="De La Pena R."/>
            <person name="Hodgson H."/>
            <person name="Liu J.C."/>
            <person name="Stephenson M.J."/>
            <person name="Martin A.C."/>
            <person name="Owen C."/>
            <person name="Harkess A."/>
            <person name="Leebens-Mack J."/>
            <person name="Jimenez L.E."/>
            <person name="Osbourn A."/>
            <person name="Sattely E.S."/>
        </authorList>
    </citation>
    <scope>NUCLEOTIDE SEQUENCE [LARGE SCALE GENOMIC DNA]</scope>
    <source>
        <strain evidence="2">cv. JPN11</strain>
        <tissue evidence="1">Leaf</tissue>
    </source>
</reference>
<organism evidence="1 2">
    <name type="scientific">Melia azedarach</name>
    <name type="common">Chinaberry tree</name>
    <dbReference type="NCBI Taxonomy" id="155640"/>
    <lineage>
        <taxon>Eukaryota</taxon>
        <taxon>Viridiplantae</taxon>
        <taxon>Streptophyta</taxon>
        <taxon>Embryophyta</taxon>
        <taxon>Tracheophyta</taxon>
        <taxon>Spermatophyta</taxon>
        <taxon>Magnoliopsida</taxon>
        <taxon>eudicotyledons</taxon>
        <taxon>Gunneridae</taxon>
        <taxon>Pentapetalae</taxon>
        <taxon>rosids</taxon>
        <taxon>malvids</taxon>
        <taxon>Sapindales</taxon>
        <taxon>Meliaceae</taxon>
        <taxon>Melia</taxon>
    </lineage>
</organism>
<keyword evidence="2" id="KW-1185">Reference proteome</keyword>
<dbReference type="Proteomes" id="UP001164539">
    <property type="component" value="Chromosome 1"/>
</dbReference>
<dbReference type="EMBL" id="CM051394">
    <property type="protein sequence ID" value="KAJ4729459.1"/>
    <property type="molecule type" value="Genomic_DNA"/>
</dbReference>
<sequence length="393" mass="43751">MPGLIAPSNYSQEPPRHPILQINSREPFNAEPPRSALISSYVTPVDFFYKRNHGPIPKVDDIENYCILIRGLFENPKDLFMRDIRMLPKYNITATLQCAGNRRTAMSKARMVKGVGWDVAAIGNAVWGGAKLADVLELVGIPKLTSVTNSGGKHVEFVSIDRCKEENGGPYKASIPLSQATNPEADVLLAYEMNGEPLNRDHGYPLRVVVPGVIGARSVKWLDAINIIAEECQGFFMQKDYKMFPPSVNWDNINWNTRRPLMDFPVQCVICSLEDVNVLKPGKVKISGYAASGGGRGIERVDVSVDGGKNWVEAFRYQKTGIPYIADHPSNDKWAWVLFEVMVDIPHSIQIVAKAVDSAANVQPENVETIWNLRGVLNTSWHRVDVRVGHSNM</sequence>
<proteinExistence type="predicted"/>